<dbReference type="Pfam" id="PF02416">
    <property type="entry name" value="TatA_B_E"/>
    <property type="match status" value="1"/>
</dbReference>
<evidence type="ECO:0000256" key="6">
    <source>
        <dbReference type="ARBA" id="ARBA00022989"/>
    </source>
</evidence>
<feature type="compositionally biased region" description="Basic and acidic residues" evidence="10">
    <location>
        <begin position="42"/>
        <end position="56"/>
    </location>
</feature>
<keyword evidence="4 9" id="KW-0812">Transmembrane</keyword>
<dbReference type="RefSeq" id="WP_188475201.1">
    <property type="nucleotide sequence ID" value="NZ_BMFZ01000013.1"/>
</dbReference>
<keyword evidence="8 9" id="KW-0472">Membrane</keyword>
<feature type="compositionally biased region" description="Basic and acidic residues" evidence="10">
    <location>
        <begin position="70"/>
        <end position="91"/>
    </location>
</feature>
<keyword evidence="12" id="KW-1185">Reference proteome</keyword>
<evidence type="ECO:0000256" key="8">
    <source>
        <dbReference type="ARBA" id="ARBA00023136"/>
    </source>
</evidence>
<dbReference type="Proteomes" id="UP000627464">
    <property type="component" value="Unassembled WGS sequence"/>
</dbReference>
<dbReference type="EMBL" id="BMFZ01000013">
    <property type="protein sequence ID" value="GGA59752.1"/>
    <property type="molecule type" value="Genomic_DNA"/>
</dbReference>
<comment type="subunit">
    <text evidence="9">The Tat system comprises two distinct complexes: a TatABC complex, containing multiple copies of TatA, TatB and TatC subunits, and a separate TatA complex, containing only TatA subunits. Substrates initially bind to the TatABC complex, which probably triggers association of the separate TatA complex to form the active translocon.</text>
</comment>
<evidence type="ECO:0000256" key="1">
    <source>
        <dbReference type="ARBA" id="ARBA00004162"/>
    </source>
</evidence>
<evidence type="ECO:0000256" key="2">
    <source>
        <dbReference type="ARBA" id="ARBA00022448"/>
    </source>
</evidence>
<proteinExistence type="inferred from homology"/>
<dbReference type="PANTHER" id="PTHR42982">
    <property type="entry name" value="SEC-INDEPENDENT PROTEIN TRANSLOCASE PROTEIN TATA"/>
    <property type="match status" value="1"/>
</dbReference>
<accession>A0ABQ1H7D6</accession>
<dbReference type="InterPro" id="IPR006312">
    <property type="entry name" value="TatA/E"/>
</dbReference>
<dbReference type="NCBIfam" id="TIGR01411">
    <property type="entry name" value="tatAE"/>
    <property type="match status" value="1"/>
</dbReference>
<name>A0ABQ1H7D6_9GAMM</name>
<keyword evidence="2 9" id="KW-0813">Transport</keyword>
<dbReference type="InterPro" id="IPR003369">
    <property type="entry name" value="TatA/B/E"/>
</dbReference>
<evidence type="ECO:0000256" key="10">
    <source>
        <dbReference type="SAM" id="MobiDB-lite"/>
    </source>
</evidence>
<keyword evidence="3 9" id="KW-1003">Cell membrane</keyword>
<protein>
    <recommendedName>
        <fullName evidence="9">Sec-independent protein translocase protein TatA</fullName>
    </recommendedName>
</protein>
<keyword evidence="7 9" id="KW-0811">Translocation</keyword>
<keyword evidence="6 9" id="KW-1133">Transmembrane helix</keyword>
<dbReference type="Gene3D" id="1.20.5.3310">
    <property type="match status" value="1"/>
</dbReference>
<feature type="region of interest" description="Disordered" evidence="10">
    <location>
        <begin position="42"/>
        <end position="91"/>
    </location>
</feature>
<dbReference type="PANTHER" id="PTHR42982:SF1">
    <property type="entry name" value="SEC-INDEPENDENT PROTEIN TRANSLOCASE PROTEIN TATA"/>
    <property type="match status" value="1"/>
</dbReference>
<evidence type="ECO:0000313" key="11">
    <source>
        <dbReference type="EMBL" id="GGA59752.1"/>
    </source>
</evidence>
<comment type="function">
    <text evidence="9">Part of the twin-arginine translocation (Tat) system that transports large folded proteins containing a characteristic twin-arginine motif in their signal peptide across membranes. TatA could form the protein-conducting channel of the Tat system.</text>
</comment>
<dbReference type="HAMAP" id="MF_00236">
    <property type="entry name" value="TatA_E"/>
    <property type="match status" value="1"/>
</dbReference>
<sequence>MGGISITQLLIIAVIVVLLFGTKKLRSLGSDLGSSIKGFKKAMGDEDTASKVKKDGDTEDVDADFTTKPLEVKPDVKAEETKSQNKDKEQV</sequence>
<evidence type="ECO:0000256" key="7">
    <source>
        <dbReference type="ARBA" id="ARBA00023010"/>
    </source>
</evidence>
<comment type="subcellular location">
    <subcellularLocation>
        <location evidence="1 9">Cell membrane</location>
        <topology evidence="1 9">Single-pass membrane protein</topology>
    </subcellularLocation>
</comment>
<keyword evidence="5 9" id="KW-0653">Protein transport</keyword>
<reference evidence="12" key="1">
    <citation type="journal article" date="2019" name="Int. J. Syst. Evol. Microbiol.">
        <title>The Global Catalogue of Microorganisms (GCM) 10K type strain sequencing project: providing services to taxonomists for standard genome sequencing and annotation.</title>
        <authorList>
            <consortium name="The Broad Institute Genomics Platform"/>
            <consortium name="The Broad Institute Genome Sequencing Center for Infectious Disease"/>
            <person name="Wu L."/>
            <person name="Ma J."/>
        </authorList>
    </citation>
    <scope>NUCLEOTIDE SEQUENCE [LARGE SCALE GENOMIC DNA]</scope>
    <source>
        <strain evidence="12">CGMCC 1.12806</strain>
    </source>
</reference>
<comment type="similarity">
    <text evidence="9">Belongs to the TatA/E family.</text>
</comment>
<evidence type="ECO:0000256" key="4">
    <source>
        <dbReference type="ARBA" id="ARBA00022692"/>
    </source>
</evidence>
<comment type="caution">
    <text evidence="11">The sequence shown here is derived from an EMBL/GenBank/DDBJ whole genome shotgun (WGS) entry which is preliminary data.</text>
</comment>
<organism evidence="11 12">
    <name type="scientific">Hafnia psychrotolerans</name>
    <dbReference type="NCBI Taxonomy" id="1477018"/>
    <lineage>
        <taxon>Bacteria</taxon>
        <taxon>Pseudomonadati</taxon>
        <taxon>Pseudomonadota</taxon>
        <taxon>Gammaproteobacteria</taxon>
        <taxon>Enterobacterales</taxon>
        <taxon>Hafniaceae</taxon>
        <taxon>Hafnia</taxon>
    </lineage>
</organism>
<feature type="transmembrane region" description="Helical" evidence="9">
    <location>
        <begin position="6"/>
        <end position="22"/>
    </location>
</feature>
<evidence type="ECO:0000256" key="5">
    <source>
        <dbReference type="ARBA" id="ARBA00022927"/>
    </source>
</evidence>
<evidence type="ECO:0000256" key="3">
    <source>
        <dbReference type="ARBA" id="ARBA00022475"/>
    </source>
</evidence>
<dbReference type="NCBIfam" id="NF002960">
    <property type="entry name" value="PRK03625.1"/>
    <property type="match status" value="1"/>
</dbReference>
<evidence type="ECO:0000256" key="9">
    <source>
        <dbReference type="HAMAP-Rule" id="MF_00236"/>
    </source>
</evidence>
<gene>
    <name evidence="9 11" type="primary">tatA</name>
    <name evidence="11" type="ORF">GCM10011328_39040</name>
</gene>
<evidence type="ECO:0000313" key="12">
    <source>
        <dbReference type="Proteomes" id="UP000627464"/>
    </source>
</evidence>